<dbReference type="STRING" id="2015173.A0A026W4I0"/>
<evidence type="ECO:0000256" key="3">
    <source>
        <dbReference type="ARBA" id="ARBA00037342"/>
    </source>
</evidence>
<evidence type="ECO:0000313" key="7">
    <source>
        <dbReference type="Proteomes" id="UP000053097"/>
    </source>
</evidence>
<name>A0A026W4I0_OOCBI</name>
<evidence type="ECO:0000256" key="2">
    <source>
        <dbReference type="ARBA" id="ARBA00022490"/>
    </source>
</evidence>
<dbReference type="EMBL" id="KK107429">
    <property type="protein sequence ID" value="EZA50957.1"/>
    <property type="molecule type" value="Genomic_DNA"/>
</dbReference>
<organism evidence="6 7">
    <name type="scientific">Ooceraea biroi</name>
    <name type="common">Clonal raider ant</name>
    <name type="synonym">Cerapachys biroi</name>
    <dbReference type="NCBI Taxonomy" id="2015173"/>
    <lineage>
        <taxon>Eukaryota</taxon>
        <taxon>Metazoa</taxon>
        <taxon>Ecdysozoa</taxon>
        <taxon>Arthropoda</taxon>
        <taxon>Hexapoda</taxon>
        <taxon>Insecta</taxon>
        <taxon>Pterygota</taxon>
        <taxon>Neoptera</taxon>
        <taxon>Endopterygota</taxon>
        <taxon>Hymenoptera</taxon>
        <taxon>Apocrita</taxon>
        <taxon>Aculeata</taxon>
        <taxon>Formicoidea</taxon>
        <taxon>Formicidae</taxon>
        <taxon>Dorylinae</taxon>
        <taxon>Ooceraea</taxon>
    </lineage>
</organism>
<keyword evidence="2" id="KW-0963">Cytoplasm</keyword>
<comment type="subcellular location">
    <subcellularLocation>
        <location evidence="1">Cytoplasm</location>
    </subcellularLocation>
</comment>
<dbReference type="OMA" id="NALCHPD"/>
<dbReference type="AlphaFoldDB" id="A0A026W4I0"/>
<comment type="function">
    <text evidence="3">May play a role in cellular stress response.</text>
</comment>
<feature type="coiled-coil region" evidence="4">
    <location>
        <begin position="298"/>
        <end position="331"/>
    </location>
</feature>
<dbReference type="Pfam" id="PF13621">
    <property type="entry name" value="Cupin_8"/>
    <property type="match status" value="1"/>
</dbReference>
<keyword evidence="7" id="KW-1185">Reference proteome</keyword>
<dbReference type="SMART" id="SM00558">
    <property type="entry name" value="JmjC"/>
    <property type="match status" value="1"/>
</dbReference>
<dbReference type="Gene3D" id="2.60.120.10">
    <property type="entry name" value="Jelly Rolls"/>
    <property type="match status" value="1"/>
</dbReference>
<dbReference type="InterPro" id="IPR003347">
    <property type="entry name" value="JmjC_dom"/>
</dbReference>
<sequence>MEKLGLLEVLKDTLPTLPVPVLFKNMLRRPDGSYEWKLLQWDIYDLVNIFGDKQLPFRIGDHNKRTCATQHDQCSVEPPIKPIQMTFGQFVNKAYESFGNKWLYCDYKYMQEWFTDKPELIESFNWLKFGIGESMGKNGLHSTIWIGSKGAHTDCHRDTYGYNLVAQVYGRKLWLLYPPNNALIPVRIPYEESTVYSRFNIYCLSEEEQCYLMESVSVKPKLIVLEPGDVLFVPNGWWHYVESLDTVNISVNLWGKLETDARARVEEALVQLLISKLARTELQETDVNIDSYYYTRTVENAVIDYKEMEEKKNNERNLEETQDKSSRKRRRADIWTAKELAEEYPDHVELLKDARSDEYTKFLEERRERDTSIRNQGMTENINNAPQFDSFLEDLINALCHPDVINKAANILLERFS</sequence>
<dbReference type="InterPro" id="IPR041667">
    <property type="entry name" value="Cupin_8"/>
</dbReference>
<evidence type="ECO:0000256" key="4">
    <source>
        <dbReference type="SAM" id="Coils"/>
    </source>
</evidence>
<accession>A0A026W4I0</accession>
<dbReference type="PANTHER" id="PTHR12461">
    <property type="entry name" value="HYPOXIA-INDUCIBLE FACTOR 1 ALPHA INHIBITOR-RELATED"/>
    <property type="match status" value="1"/>
</dbReference>
<gene>
    <name evidence="6" type="ORF">X777_10585</name>
</gene>
<evidence type="ECO:0000256" key="1">
    <source>
        <dbReference type="ARBA" id="ARBA00004496"/>
    </source>
</evidence>
<keyword evidence="4" id="KW-0175">Coiled coil</keyword>
<dbReference type="Proteomes" id="UP000053097">
    <property type="component" value="Unassembled WGS sequence"/>
</dbReference>
<proteinExistence type="predicted"/>
<dbReference type="GO" id="GO:0005737">
    <property type="term" value="C:cytoplasm"/>
    <property type="evidence" value="ECO:0007669"/>
    <property type="project" value="UniProtKB-SubCell"/>
</dbReference>
<feature type="domain" description="JmjC" evidence="5">
    <location>
        <begin position="106"/>
        <end position="270"/>
    </location>
</feature>
<reference evidence="6 7" key="1">
    <citation type="journal article" date="2014" name="Curr. Biol.">
        <title>The genome of the clonal raider ant Cerapachys biroi.</title>
        <authorList>
            <person name="Oxley P.R."/>
            <person name="Ji L."/>
            <person name="Fetter-Pruneda I."/>
            <person name="McKenzie S.K."/>
            <person name="Li C."/>
            <person name="Hu H."/>
            <person name="Zhang G."/>
            <person name="Kronauer D.J."/>
        </authorList>
    </citation>
    <scope>NUCLEOTIDE SEQUENCE [LARGE SCALE GENOMIC DNA]</scope>
</reference>
<dbReference type="OrthoDB" id="438164at2759"/>
<dbReference type="PANTHER" id="PTHR12461:SF43">
    <property type="entry name" value="HSPB1-ASSOCIATED PROTEIN 1"/>
    <property type="match status" value="1"/>
</dbReference>
<dbReference type="SUPFAM" id="SSF51197">
    <property type="entry name" value="Clavaminate synthase-like"/>
    <property type="match status" value="1"/>
</dbReference>
<dbReference type="InterPro" id="IPR014710">
    <property type="entry name" value="RmlC-like_jellyroll"/>
</dbReference>
<dbReference type="PROSITE" id="PS51184">
    <property type="entry name" value="JMJC"/>
    <property type="match status" value="1"/>
</dbReference>
<evidence type="ECO:0000259" key="5">
    <source>
        <dbReference type="PROSITE" id="PS51184"/>
    </source>
</evidence>
<evidence type="ECO:0000313" key="6">
    <source>
        <dbReference type="EMBL" id="EZA50957.1"/>
    </source>
</evidence>
<protein>
    <submittedName>
        <fullName evidence="6">HSPB1-associated protein</fullName>
    </submittedName>
</protein>